<dbReference type="RefSeq" id="WP_093575914.1">
    <property type="nucleotide sequence ID" value="NZ_FOWC01000011.1"/>
</dbReference>
<dbReference type="Proteomes" id="UP000199137">
    <property type="component" value="Unassembled WGS sequence"/>
</dbReference>
<dbReference type="InterPro" id="IPR029063">
    <property type="entry name" value="SAM-dependent_MTases_sf"/>
</dbReference>
<protein>
    <submittedName>
        <fullName evidence="2">Spermidine synthase</fullName>
    </submittedName>
</protein>
<dbReference type="STRING" id="112413.SAMN05421854_111211"/>
<dbReference type="PANTHER" id="PTHR43317">
    <property type="entry name" value="THERMOSPERMINE SYNTHASE ACAULIS5"/>
    <property type="match status" value="1"/>
</dbReference>
<name>A0A1I5Y4N2_9PSEU</name>
<evidence type="ECO:0000313" key="3">
    <source>
        <dbReference type="Proteomes" id="UP000199137"/>
    </source>
</evidence>
<dbReference type="PANTHER" id="PTHR43317:SF3">
    <property type="entry name" value="BLR2883 PROTEIN"/>
    <property type="match status" value="1"/>
</dbReference>
<dbReference type="GO" id="GO:0006596">
    <property type="term" value="P:polyamine biosynthetic process"/>
    <property type="evidence" value="ECO:0007669"/>
    <property type="project" value="UniProtKB-KW"/>
</dbReference>
<dbReference type="Pfam" id="PF01564">
    <property type="entry name" value="Spermine_synth"/>
    <property type="match status" value="1"/>
</dbReference>
<proteinExistence type="predicted"/>
<evidence type="ECO:0000256" key="1">
    <source>
        <dbReference type="ARBA" id="ARBA00023115"/>
    </source>
</evidence>
<dbReference type="EMBL" id="FOWC01000011">
    <property type="protein sequence ID" value="SFQ39165.1"/>
    <property type="molecule type" value="Genomic_DNA"/>
</dbReference>
<dbReference type="SUPFAM" id="SSF53335">
    <property type="entry name" value="S-adenosyl-L-methionine-dependent methyltransferases"/>
    <property type="match status" value="1"/>
</dbReference>
<sequence>MAEVLETVPGHGGELVLRRDGAEFEVIENGMFLMDTRNGESERLLVTGAADRLASGARMLIGGLGVGFSLRAALDHAAVGSVVVVEREPAVIAWNRTGPLREVHGAALDDPRVTVVEADLLEWLRTTSEPFDALCLDIDNGPEWTVTEGNASLYAASGLERLSQLLRPGGVLAVWSAGAAPGFTARLRERFAEVDVVEIPVPRGEPDVVWFARG</sequence>
<keyword evidence="1" id="KW-0620">Polyamine biosynthesis</keyword>
<dbReference type="AlphaFoldDB" id="A0A1I5Y4N2"/>
<accession>A0A1I5Y4N2</accession>
<reference evidence="2 3" key="1">
    <citation type="submission" date="2016-10" db="EMBL/GenBank/DDBJ databases">
        <authorList>
            <person name="de Groot N.N."/>
        </authorList>
    </citation>
    <scope>NUCLEOTIDE SEQUENCE [LARGE SCALE GENOMIC DNA]</scope>
    <source>
        <strain evidence="2 3">DSM 44637</strain>
    </source>
</reference>
<dbReference type="CDD" id="cd02440">
    <property type="entry name" value="AdoMet_MTases"/>
    <property type="match status" value="1"/>
</dbReference>
<dbReference type="OrthoDB" id="9793351at2"/>
<organism evidence="2 3">
    <name type="scientific">Amycolatopsis rubida</name>
    <dbReference type="NCBI Taxonomy" id="112413"/>
    <lineage>
        <taxon>Bacteria</taxon>
        <taxon>Bacillati</taxon>
        <taxon>Actinomycetota</taxon>
        <taxon>Actinomycetes</taxon>
        <taxon>Pseudonocardiales</taxon>
        <taxon>Pseudonocardiaceae</taxon>
        <taxon>Amycolatopsis</taxon>
    </lineage>
</organism>
<dbReference type="Gene3D" id="3.40.50.150">
    <property type="entry name" value="Vaccinia Virus protein VP39"/>
    <property type="match status" value="1"/>
</dbReference>
<evidence type="ECO:0000313" key="2">
    <source>
        <dbReference type="EMBL" id="SFQ39165.1"/>
    </source>
</evidence>
<gene>
    <name evidence="2" type="ORF">SAMN05421854_111211</name>
</gene>